<name>A0AAN8ZWB1_HALRR</name>
<dbReference type="EMBL" id="JAXCGZ010022826">
    <property type="protein sequence ID" value="KAK7022926.1"/>
    <property type="molecule type" value="Genomic_DNA"/>
</dbReference>
<accession>A0AAN8ZWB1</accession>
<feature type="compositionally biased region" description="Acidic residues" evidence="1">
    <location>
        <begin position="88"/>
        <end position="97"/>
    </location>
</feature>
<organism evidence="3 4">
    <name type="scientific">Halocaridina rubra</name>
    <name type="common">Hawaiian red shrimp</name>
    <dbReference type="NCBI Taxonomy" id="373956"/>
    <lineage>
        <taxon>Eukaryota</taxon>
        <taxon>Metazoa</taxon>
        <taxon>Ecdysozoa</taxon>
        <taxon>Arthropoda</taxon>
        <taxon>Crustacea</taxon>
        <taxon>Multicrustacea</taxon>
        <taxon>Malacostraca</taxon>
        <taxon>Eumalacostraca</taxon>
        <taxon>Eucarida</taxon>
        <taxon>Decapoda</taxon>
        <taxon>Pleocyemata</taxon>
        <taxon>Caridea</taxon>
        <taxon>Atyoidea</taxon>
        <taxon>Atyidae</taxon>
        <taxon>Halocaridina</taxon>
    </lineage>
</organism>
<dbReference type="InterPro" id="IPR025939">
    <property type="entry name" value="Aida_C"/>
</dbReference>
<dbReference type="Proteomes" id="UP001381693">
    <property type="component" value="Unassembled WGS sequence"/>
</dbReference>
<gene>
    <name evidence="3" type="ORF">SK128_013286</name>
</gene>
<feature type="compositionally biased region" description="Acidic residues" evidence="1">
    <location>
        <begin position="54"/>
        <end position="69"/>
    </location>
</feature>
<dbReference type="PANTHER" id="PTHR28654:SF1">
    <property type="entry name" value="AXIN INTERACTOR, DORSALIZATION-ASSOCIATED PROTEIN"/>
    <property type="match status" value="1"/>
</dbReference>
<dbReference type="GO" id="GO:0035091">
    <property type="term" value="F:phosphatidylinositol binding"/>
    <property type="evidence" value="ECO:0007669"/>
    <property type="project" value="TreeGrafter"/>
</dbReference>
<proteinExistence type="predicted"/>
<dbReference type="PANTHER" id="PTHR28654">
    <property type="entry name" value="AXIN INTERACTOR, DORSALIZATION-ASSOCIATED PROTEIN"/>
    <property type="match status" value="1"/>
</dbReference>
<dbReference type="Gene3D" id="2.60.40.150">
    <property type="entry name" value="C2 domain"/>
    <property type="match status" value="1"/>
</dbReference>
<sequence length="280" mass="31546">SMRGDEIEPDEKNGGAAVQIDDDSSESPKITKKNILNYIPFMKKSSVSPHPEHDGEEDEEEEDEQEEEAADARSTLSCDTCSSAGSSDTEEEFDDGTDTPVTGATYAHRECMQNSPSQALGSTFITLAMEKVGLKNTGRIVCPFVRITVRDSQGKIFSTESPQETPEWEVVNKNYLRAPSHVHLQSPLEEFPKDAAIFLEVRHYRPQRNVISTLCYTFLEKQHLTSRNYICELYSVPVDFTRHHLKSYTEKAFFLHLEVNLTQDSREVQSLDSPKSSNSS</sequence>
<feature type="non-terminal residue" evidence="3">
    <location>
        <position position="1"/>
    </location>
</feature>
<keyword evidence="4" id="KW-1185">Reference proteome</keyword>
<evidence type="ECO:0000259" key="2">
    <source>
        <dbReference type="PROSITE" id="PS51911"/>
    </source>
</evidence>
<dbReference type="GO" id="GO:0016020">
    <property type="term" value="C:membrane"/>
    <property type="evidence" value="ECO:0007669"/>
    <property type="project" value="TreeGrafter"/>
</dbReference>
<evidence type="ECO:0000313" key="4">
    <source>
        <dbReference type="Proteomes" id="UP001381693"/>
    </source>
</evidence>
<feature type="region of interest" description="Disordered" evidence="1">
    <location>
        <begin position="1"/>
        <end position="102"/>
    </location>
</feature>
<comment type="caution">
    <text evidence="3">The sequence shown here is derived from an EMBL/GenBank/DDBJ whole genome shotgun (WGS) entry which is preliminary data.</text>
</comment>
<protein>
    <recommendedName>
        <fullName evidence="2">C2 Aida-type domain-containing protein</fullName>
    </recommendedName>
</protein>
<dbReference type="AlphaFoldDB" id="A0AAN8ZWB1"/>
<dbReference type="InterPro" id="IPR035892">
    <property type="entry name" value="C2_domain_sf"/>
</dbReference>
<evidence type="ECO:0000256" key="1">
    <source>
        <dbReference type="SAM" id="MobiDB-lite"/>
    </source>
</evidence>
<dbReference type="Pfam" id="PF14186">
    <property type="entry name" value="Aida_C2"/>
    <property type="match status" value="1"/>
</dbReference>
<feature type="compositionally biased region" description="Polar residues" evidence="1">
    <location>
        <begin position="74"/>
        <end position="87"/>
    </location>
</feature>
<feature type="compositionally biased region" description="Basic and acidic residues" evidence="1">
    <location>
        <begin position="1"/>
        <end position="13"/>
    </location>
</feature>
<feature type="domain" description="C2 Aida-type" evidence="2">
    <location>
        <begin position="113"/>
        <end position="262"/>
    </location>
</feature>
<evidence type="ECO:0000313" key="3">
    <source>
        <dbReference type="EMBL" id="KAK7022926.1"/>
    </source>
</evidence>
<dbReference type="PROSITE" id="PS51911">
    <property type="entry name" value="C2_AIDA"/>
    <property type="match status" value="1"/>
</dbReference>
<reference evidence="3 4" key="1">
    <citation type="submission" date="2023-11" db="EMBL/GenBank/DDBJ databases">
        <title>Halocaridina rubra genome assembly.</title>
        <authorList>
            <person name="Smith C."/>
        </authorList>
    </citation>
    <scope>NUCLEOTIDE SEQUENCE [LARGE SCALE GENOMIC DNA]</scope>
    <source>
        <strain evidence="3">EP-1</strain>
        <tissue evidence="3">Whole</tissue>
    </source>
</reference>